<dbReference type="PANTHER" id="PTHR11157:SF116">
    <property type="entry name" value="ELONGATION OF VERY LONG CHAIN FATTY ACIDS PROTEIN-RELATED"/>
    <property type="match status" value="1"/>
</dbReference>
<accession>A0A6P8YF50</accession>
<feature type="transmembrane region" description="Helical" evidence="10">
    <location>
        <begin position="137"/>
        <end position="156"/>
    </location>
</feature>
<comment type="catalytic activity">
    <reaction evidence="10">
        <text>a very-long-chain acyl-CoA + malonyl-CoA + H(+) = a very-long-chain 3-oxoacyl-CoA + CO2 + CoA</text>
        <dbReference type="Rhea" id="RHEA:32727"/>
        <dbReference type="ChEBI" id="CHEBI:15378"/>
        <dbReference type="ChEBI" id="CHEBI:16526"/>
        <dbReference type="ChEBI" id="CHEBI:57287"/>
        <dbReference type="ChEBI" id="CHEBI:57384"/>
        <dbReference type="ChEBI" id="CHEBI:90725"/>
        <dbReference type="ChEBI" id="CHEBI:90736"/>
        <dbReference type="EC" id="2.3.1.199"/>
    </reaction>
</comment>
<dbReference type="GO" id="GO:0005789">
    <property type="term" value="C:endoplasmic reticulum membrane"/>
    <property type="evidence" value="ECO:0007669"/>
    <property type="project" value="TreeGrafter"/>
</dbReference>
<dbReference type="AlphaFoldDB" id="A0A6P8YF50"/>
<dbReference type="EC" id="2.3.1.199" evidence="10"/>
<keyword evidence="5 10" id="KW-0276">Fatty acid metabolism</keyword>
<dbReference type="GO" id="GO:0042761">
    <property type="term" value="P:very long-chain fatty acid biosynthetic process"/>
    <property type="evidence" value="ECO:0007669"/>
    <property type="project" value="TreeGrafter"/>
</dbReference>
<evidence type="ECO:0000256" key="7">
    <source>
        <dbReference type="ARBA" id="ARBA00023098"/>
    </source>
</evidence>
<feature type="transmembrane region" description="Helical" evidence="10">
    <location>
        <begin position="66"/>
        <end position="89"/>
    </location>
</feature>
<evidence type="ECO:0000256" key="2">
    <source>
        <dbReference type="ARBA" id="ARBA00022516"/>
    </source>
</evidence>
<keyword evidence="11" id="KW-1185">Reference proteome</keyword>
<keyword evidence="9 10" id="KW-0275">Fatty acid biosynthesis</keyword>
<dbReference type="InterPro" id="IPR002076">
    <property type="entry name" value="ELO_fam"/>
</dbReference>
<name>A0A6P8YF50_DROAB</name>
<feature type="transmembrane region" description="Helical" evidence="10">
    <location>
        <begin position="162"/>
        <end position="183"/>
    </location>
</feature>
<evidence type="ECO:0000256" key="3">
    <source>
        <dbReference type="ARBA" id="ARBA00022679"/>
    </source>
</evidence>
<keyword evidence="4 10" id="KW-0812">Transmembrane</keyword>
<dbReference type="GO" id="GO:0030148">
    <property type="term" value="P:sphingolipid biosynthetic process"/>
    <property type="evidence" value="ECO:0007669"/>
    <property type="project" value="TreeGrafter"/>
</dbReference>
<reference evidence="12" key="1">
    <citation type="submission" date="2025-08" db="UniProtKB">
        <authorList>
            <consortium name="RefSeq"/>
        </authorList>
    </citation>
    <scope>IDENTIFICATION</scope>
    <source>
        <strain evidence="12">15112-1751.03</strain>
        <tissue evidence="12">Whole Adult</tissue>
    </source>
</reference>
<evidence type="ECO:0000313" key="11">
    <source>
        <dbReference type="Proteomes" id="UP000515160"/>
    </source>
</evidence>
<dbReference type="Proteomes" id="UP000515160">
    <property type="component" value="Chromosome 3"/>
</dbReference>
<dbReference type="GO" id="GO:0009922">
    <property type="term" value="F:fatty acid elongase activity"/>
    <property type="evidence" value="ECO:0007669"/>
    <property type="project" value="UniProtKB-EC"/>
</dbReference>
<evidence type="ECO:0000256" key="5">
    <source>
        <dbReference type="ARBA" id="ARBA00022832"/>
    </source>
</evidence>
<feature type="transmembrane region" description="Helical" evidence="10">
    <location>
        <begin position="204"/>
        <end position="223"/>
    </location>
</feature>
<keyword evidence="6 10" id="KW-1133">Transmembrane helix</keyword>
<evidence type="ECO:0000256" key="10">
    <source>
        <dbReference type="RuleBase" id="RU361115"/>
    </source>
</evidence>
<keyword evidence="8 10" id="KW-0472">Membrane</keyword>
<keyword evidence="2 10" id="KW-0444">Lipid biosynthesis</keyword>
<dbReference type="GeneID" id="117569133"/>
<dbReference type="OrthoDB" id="434092at2759"/>
<gene>
    <name evidence="12" type="primary">LOC117569133</name>
</gene>
<evidence type="ECO:0000256" key="4">
    <source>
        <dbReference type="ARBA" id="ARBA00022692"/>
    </source>
</evidence>
<feature type="transmembrane region" description="Helical" evidence="10">
    <location>
        <begin position="235"/>
        <end position="253"/>
    </location>
</feature>
<comment type="similarity">
    <text evidence="10">Belongs to the ELO family.</text>
</comment>
<evidence type="ECO:0000313" key="12">
    <source>
        <dbReference type="RefSeq" id="XP_034106052.2"/>
    </source>
</evidence>
<dbReference type="GO" id="GO:0034625">
    <property type="term" value="P:fatty acid elongation, monounsaturated fatty acid"/>
    <property type="evidence" value="ECO:0007669"/>
    <property type="project" value="TreeGrafter"/>
</dbReference>
<dbReference type="RefSeq" id="XP_034106052.2">
    <property type="nucleotide sequence ID" value="XM_034250161.2"/>
</dbReference>
<evidence type="ECO:0000256" key="6">
    <source>
        <dbReference type="ARBA" id="ARBA00022989"/>
    </source>
</evidence>
<evidence type="ECO:0000256" key="9">
    <source>
        <dbReference type="ARBA" id="ARBA00023160"/>
    </source>
</evidence>
<dbReference type="GO" id="GO:0034626">
    <property type="term" value="P:fatty acid elongation, polyunsaturated fatty acid"/>
    <property type="evidence" value="ECO:0007669"/>
    <property type="project" value="TreeGrafter"/>
</dbReference>
<evidence type="ECO:0000256" key="1">
    <source>
        <dbReference type="ARBA" id="ARBA00004141"/>
    </source>
</evidence>
<comment type="subcellular location">
    <subcellularLocation>
        <location evidence="1">Membrane</location>
        <topology evidence="1">Multi-pass membrane protein</topology>
    </subcellularLocation>
</comment>
<feature type="transmembrane region" description="Helical" evidence="10">
    <location>
        <begin position="26"/>
        <end position="45"/>
    </location>
</feature>
<protein>
    <recommendedName>
        <fullName evidence="10">Elongation of very long chain fatty acids protein</fullName>
        <ecNumber evidence="10">2.3.1.199</ecNumber>
    </recommendedName>
    <alternativeName>
        <fullName evidence="10">Very-long-chain 3-oxoacyl-CoA synthase</fullName>
    </alternativeName>
</protein>
<keyword evidence="7 10" id="KW-0443">Lipid metabolism</keyword>
<dbReference type="PANTHER" id="PTHR11157">
    <property type="entry name" value="FATTY ACID ACYL TRANSFERASE-RELATED"/>
    <property type="match status" value="1"/>
</dbReference>
<evidence type="ECO:0000256" key="8">
    <source>
        <dbReference type="ARBA" id="ARBA00023136"/>
    </source>
</evidence>
<proteinExistence type="inferred from homology"/>
<dbReference type="Pfam" id="PF01151">
    <property type="entry name" value="ELO"/>
    <property type="match status" value="1"/>
</dbReference>
<sequence length="265" mass="31397">MLSRVLEVFFLPAADPVAAKLPFLDSAWPTTILLFSYLAFVLKWGKIFMEDRRPFNLTKILIWYNIFQVIYNFLMFSAGVYVFLIKPIYDLRCMPTIALDHPNKNTERVLGYIYFINKIIDLLDTIFFVLRKSYKQITVLHVFHHVLMVFVIYWVVRFYGVGGQFMVMGLLNTFVHTVMYFYYMVSAKYSGLKGSIWWKKYITLIQIIQFIIVLSQSVYIYFFNSQCKFPTSLQFLISSCASLFIVMFTSFYIKTYTTSRPQKQH</sequence>
<feature type="transmembrane region" description="Helical" evidence="10">
    <location>
        <begin position="109"/>
        <end position="130"/>
    </location>
</feature>
<organism evidence="11 12">
    <name type="scientific">Drosophila albomicans</name>
    <name type="common">Fruit fly</name>
    <dbReference type="NCBI Taxonomy" id="7291"/>
    <lineage>
        <taxon>Eukaryota</taxon>
        <taxon>Metazoa</taxon>
        <taxon>Ecdysozoa</taxon>
        <taxon>Arthropoda</taxon>
        <taxon>Hexapoda</taxon>
        <taxon>Insecta</taxon>
        <taxon>Pterygota</taxon>
        <taxon>Neoptera</taxon>
        <taxon>Endopterygota</taxon>
        <taxon>Diptera</taxon>
        <taxon>Brachycera</taxon>
        <taxon>Muscomorpha</taxon>
        <taxon>Ephydroidea</taxon>
        <taxon>Drosophilidae</taxon>
        <taxon>Drosophila</taxon>
    </lineage>
</organism>
<keyword evidence="3 10" id="KW-0808">Transferase</keyword>
<dbReference type="GO" id="GO:0019367">
    <property type="term" value="P:fatty acid elongation, saturated fatty acid"/>
    <property type="evidence" value="ECO:0007669"/>
    <property type="project" value="TreeGrafter"/>
</dbReference>